<feature type="domain" description="C2H2-type" evidence="8">
    <location>
        <begin position="242"/>
        <end position="264"/>
    </location>
</feature>
<dbReference type="InterPro" id="IPR013087">
    <property type="entry name" value="Znf_C2H2_type"/>
</dbReference>
<proteinExistence type="predicted"/>
<dbReference type="InterPro" id="IPR051061">
    <property type="entry name" value="Zinc_finger_trans_reg"/>
</dbReference>
<evidence type="ECO:0000256" key="4">
    <source>
        <dbReference type="ARBA" id="ARBA00022771"/>
    </source>
</evidence>
<dbReference type="FunFam" id="3.30.160.60:FF:000349">
    <property type="entry name" value="metal regulatory transcription factor 1"/>
    <property type="match status" value="1"/>
</dbReference>
<sequence>MASWTGKVQNGNCDNYSNISITHDLQDCIDDSLDFNYNTLYSESQTVIQENIKVKQEPPVYVQKITGNENSGYIHHAVTMDKIYMHITPGNKKQMPEKPSHATLTITSTNPDTKEITINRFHCEYDGCARTYSTVGNLRTHMKTHKGEYKFKCSEPGCGKAFLTSYSLKIHVRVHTKVKPFECTQDGCDKAFNTLYRLRAHERLHNGKTFNCKSEGCTKFFTTLSDLKKHIRTHTREKPYRCVEDGCGKSFTASHHLKTHKRIHSGEKPYACKETTCQKSFSTPHSLKSHTKIHQRSHEKTGAENNSAEENKLPEKKKKGVMIKEEVDIEENFIDINDFNVQTGSVNFDFEGNYNFSSFQGNLDWDDLEKMSSSRDKNDIPEKEQHTTTPTQNIETISYNIFDSYNFNTTDNILNNNYIGNQLNSSADLSLSPLSIGTKAKFAAVIESDLASQFEMANGLKNYATVNTAEPIATQLSYNIGTENIENAKEDETLNDTQMQLEGNSIITEIENSGINLYDINLNDANFGDVFNTQEKTNNNNSKIRIISVENIASNKINNDLVDLEKQMYAPAAVEMSLAQDEEIPADWVDVMNFANSQVNIFQEDVNENPLTAVPTAIQTYMDLPPIQANTGEKTANTDVNLLKNLTAQADICKCVDCKCDALNNCQNCNTDNSLPAPQPPKVKPQEGGSCRCNAKGGCCKPVQKKLCCDTGTTNIIDVLKRLPGNNNDDCCVVVCLKTMEHLRQMLSMANTCNTFQNVPMTCVKNSGFCSN</sequence>
<feature type="domain" description="C2H2-type" evidence="8">
    <location>
        <begin position="212"/>
        <end position="234"/>
    </location>
</feature>
<dbReference type="Pfam" id="PF00096">
    <property type="entry name" value="zf-C2H2"/>
    <property type="match status" value="6"/>
</dbReference>
<accession>A0A9P0B6S2</accession>
<evidence type="ECO:0000256" key="5">
    <source>
        <dbReference type="ARBA" id="ARBA00022833"/>
    </source>
</evidence>
<keyword evidence="2" id="KW-0479">Metal-binding</keyword>
<dbReference type="FunFam" id="3.30.160.60:FF:000125">
    <property type="entry name" value="Putative zinc finger protein 143"/>
    <property type="match status" value="1"/>
</dbReference>
<dbReference type="SUPFAM" id="SSF57667">
    <property type="entry name" value="beta-beta-alpha zinc fingers"/>
    <property type="match status" value="4"/>
</dbReference>
<feature type="domain" description="C2H2-type" evidence="8">
    <location>
        <begin position="153"/>
        <end position="175"/>
    </location>
</feature>
<dbReference type="InterPro" id="IPR036236">
    <property type="entry name" value="Znf_C2H2_sf"/>
</dbReference>
<dbReference type="FunFam" id="3.30.160.60:FF:001102">
    <property type="entry name" value="Transcription factor IIIA"/>
    <property type="match status" value="1"/>
</dbReference>
<gene>
    <name evidence="9" type="ORF">MELIAE_LOCUS7704</name>
</gene>
<keyword evidence="10" id="KW-1185">Reference proteome</keyword>
<dbReference type="GO" id="GO:0006357">
    <property type="term" value="P:regulation of transcription by RNA polymerase II"/>
    <property type="evidence" value="ECO:0007669"/>
    <property type="project" value="TreeGrafter"/>
</dbReference>
<feature type="region of interest" description="Disordered" evidence="7">
    <location>
        <begin position="281"/>
        <end position="314"/>
    </location>
</feature>
<dbReference type="PANTHER" id="PTHR46179">
    <property type="entry name" value="ZINC FINGER PROTEIN"/>
    <property type="match status" value="1"/>
</dbReference>
<keyword evidence="5" id="KW-0862">Zinc</keyword>
<dbReference type="FunFam" id="3.30.160.60:FF:000397">
    <property type="entry name" value="Metal regulatory transcription factor 1"/>
    <property type="match status" value="1"/>
</dbReference>
<dbReference type="SMART" id="SM00355">
    <property type="entry name" value="ZnF_C2H2"/>
    <property type="match status" value="6"/>
</dbReference>
<reference evidence="9" key="1">
    <citation type="submission" date="2021-12" db="EMBL/GenBank/DDBJ databases">
        <authorList>
            <person name="King R."/>
        </authorList>
    </citation>
    <scope>NUCLEOTIDE SEQUENCE</scope>
</reference>
<name>A0A9P0B6S2_BRAAE</name>
<dbReference type="FunFam" id="3.30.160.60:FF:000370">
    <property type="entry name" value="Metal regulatory transcription factor 1"/>
    <property type="match status" value="1"/>
</dbReference>
<dbReference type="PANTHER" id="PTHR46179:SF25">
    <property type="entry name" value="METAL RESPONSE ELEMENT-BINDING TRANSCRIPTION FACTOR-1, ISOFORM C"/>
    <property type="match status" value="1"/>
</dbReference>
<evidence type="ECO:0000313" key="10">
    <source>
        <dbReference type="Proteomes" id="UP001154078"/>
    </source>
</evidence>
<evidence type="ECO:0000259" key="8">
    <source>
        <dbReference type="PROSITE" id="PS00028"/>
    </source>
</evidence>
<dbReference type="FunFam" id="3.30.160.60:FF:000072">
    <property type="entry name" value="zinc finger protein 143 isoform X1"/>
    <property type="match status" value="1"/>
</dbReference>
<dbReference type="GO" id="GO:0005634">
    <property type="term" value="C:nucleus"/>
    <property type="evidence" value="ECO:0007669"/>
    <property type="project" value="UniProtKB-SubCell"/>
</dbReference>
<evidence type="ECO:0000256" key="6">
    <source>
        <dbReference type="ARBA" id="ARBA00023242"/>
    </source>
</evidence>
<evidence type="ECO:0000313" key="9">
    <source>
        <dbReference type="EMBL" id="CAH0556849.1"/>
    </source>
</evidence>
<comment type="subcellular location">
    <subcellularLocation>
        <location evidence="1">Nucleus</location>
    </subcellularLocation>
</comment>
<feature type="domain" description="C2H2-type" evidence="8">
    <location>
        <begin position="123"/>
        <end position="145"/>
    </location>
</feature>
<protein>
    <recommendedName>
        <fullName evidence="8">C2H2-type domain-containing protein</fullName>
    </recommendedName>
</protein>
<keyword evidence="6" id="KW-0539">Nucleus</keyword>
<keyword evidence="4" id="KW-0863">Zinc-finger</keyword>
<dbReference type="Gene3D" id="3.30.160.60">
    <property type="entry name" value="Classic Zinc Finger"/>
    <property type="match status" value="6"/>
</dbReference>
<dbReference type="PROSITE" id="PS00028">
    <property type="entry name" value="ZINC_FINGER_C2H2_1"/>
    <property type="match status" value="6"/>
</dbReference>
<evidence type="ECO:0000256" key="7">
    <source>
        <dbReference type="SAM" id="MobiDB-lite"/>
    </source>
</evidence>
<evidence type="ECO:0000256" key="1">
    <source>
        <dbReference type="ARBA" id="ARBA00004123"/>
    </source>
</evidence>
<organism evidence="9 10">
    <name type="scientific">Brassicogethes aeneus</name>
    <name type="common">Rape pollen beetle</name>
    <name type="synonym">Meligethes aeneus</name>
    <dbReference type="NCBI Taxonomy" id="1431903"/>
    <lineage>
        <taxon>Eukaryota</taxon>
        <taxon>Metazoa</taxon>
        <taxon>Ecdysozoa</taxon>
        <taxon>Arthropoda</taxon>
        <taxon>Hexapoda</taxon>
        <taxon>Insecta</taxon>
        <taxon>Pterygota</taxon>
        <taxon>Neoptera</taxon>
        <taxon>Endopterygota</taxon>
        <taxon>Coleoptera</taxon>
        <taxon>Polyphaga</taxon>
        <taxon>Cucujiformia</taxon>
        <taxon>Nitidulidae</taxon>
        <taxon>Meligethinae</taxon>
        <taxon>Brassicogethes</taxon>
    </lineage>
</organism>
<dbReference type="GO" id="GO:0008270">
    <property type="term" value="F:zinc ion binding"/>
    <property type="evidence" value="ECO:0007669"/>
    <property type="project" value="UniProtKB-KW"/>
</dbReference>
<evidence type="ECO:0000256" key="3">
    <source>
        <dbReference type="ARBA" id="ARBA00022737"/>
    </source>
</evidence>
<feature type="domain" description="C2H2-type" evidence="8">
    <location>
        <begin position="183"/>
        <end position="205"/>
    </location>
</feature>
<evidence type="ECO:0000256" key="2">
    <source>
        <dbReference type="ARBA" id="ARBA00022723"/>
    </source>
</evidence>
<dbReference type="AlphaFoldDB" id="A0A9P0B6S2"/>
<dbReference type="EMBL" id="OV121136">
    <property type="protein sequence ID" value="CAH0556849.1"/>
    <property type="molecule type" value="Genomic_DNA"/>
</dbReference>
<dbReference type="OrthoDB" id="6145499at2759"/>
<dbReference type="Proteomes" id="UP001154078">
    <property type="component" value="Chromosome 5"/>
</dbReference>
<keyword evidence="3" id="KW-0677">Repeat</keyword>
<feature type="domain" description="C2H2-type" evidence="8">
    <location>
        <begin position="272"/>
        <end position="294"/>
    </location>
</feature>